<dbReference type="RefSeq" id="XP_069225756.1">
    <property type="nucleotide sequence ID" value="XM_069377350.1"/>
</dbReference>
<evidence type="ECO:0000259" key="9">
    <source>
        <dbReference type="Pfam" id="PF14521"/>
    </source>
</evidence>
<dbReference type="GO" id="GO:0046872">
    <property type="term" value="F:metal ion binding"/>
    <property type="evidence" value="ECO:0007669"/>
    <property type="project" value="UniProtKB-KW"/>
</dbReference>
<keyword evidence="8" id="KW-0732">Signal</keyword>
<comment type="similarity">
    <text evidence="2">Belongs to the peptidase M35 family.</text>
</comment>
<gene>
    <name evidence="10" type="ORF">WHR41_08746</name>
</gene>
<dbReference type="SUPFAM" id="SSF55486">
    <property type="entry name" value="Metalloproteases ('zincins'), catalytic domain"/>
    <property type="match status" value="1"/>
</dbReference>
<comment type="cofactor">
    <cofactor evidence="1">
        <name>Zn(2+)</name>
        <dbReference type="ChEBI" id="CHEBI:29105"/>
    </cofactor>
</comment>
<dbReference type="GO" id="GO:0004222">
    <property type="term" value="F:metalloendopeptidase activity"/>
    <property type="evidence" value="ECO:0007669"/>
    <property type="project" value="InterPro"/>
</dbReference>
<evidence type="ECO:0000256" key="4">
    <source>
        <dbReference type="ARBA" id="ARBA00022723"/>
    </source>
</evidence>
<evidence type="ECO:0000256" key="6">
    <source>
        <dbReference type="ARBA" id="ARBA00022833"/>
    </source>
</evidence>
<feature type="signal peptide" evidence="8">
    <location>
        <begin position="1"/>
        <end position="24"/>
    </location>
</feature>
<evidence type="ECO:0000256" key="3">
    <source>
        <dbReference type="ARBA" id="ARBA00022670"/>
    </source>
</evidence>
<proteinExistence type="inferred from homology"/>
<evidence type="ECO:0000313" key="11">
    <source>
        <dbReference type="Proteomes" id="UP000803884"/>
    </source>
</evidence>
<evidence type="ECO:0000313" key="10">
    <source>
        <dbReference type="EMBL" id="KAL1582649.1"/>
    </source>
</evidence>
<keyword evidence="6" id="KW-0862">Zinc</keyword>
<evidence type="ECO:0000256" key="2">
    <source>
        <dbReference type="ARBA" id="ARBA00010279"/>
    </source>
</evidence>
<reference evidence="10 11" key="1">
    <citation type="journal article" date="2020" name="Microbiol. Resour. Announc.">
        <title>Draft Genome Sequence of a Cladosporium Species Isolated from the Mesophotic Ascidian Didemnum maculosum.</title>
        <authorList>
            <person name="Gioti A."/>
            <person name="Siaperas R."/>
            <person name="Nikolaivits E."/>
            <person name="Le Goff G."/>
            <person name="Ouazzani J."/>
            <person name="Kotoulas G."/>
            <person name="Topakas E."/>
        </authorList>
    </citation>
    <scope>NUCLEOTIDE SEQUENCE [LARGE SCALE GENOMIC DNA]</scope>
    <source>
        <strain evidence="10 11">TM138-S3</strain>
    </source>
</reference>
<keyword evidence="3" id="KW-0645">Protease</keyword>
<dbReference type="Gene3D" id="3.40.390.10">
    <property type="entry name" value="Collagenase (Catalytic Domain)"/>
    <property type="match status" value="1"/>
</dbReference>
<dbReference type="Pfam" id="PF14521">
    <property type="entry name" value="Aspzincin_M35"/>
    <property type="match status" value="1"/>
</dbReference>
<dbReference type="EMBL" id="JAAQHG020000046">
    <property type="protein sequence ID" value="KAL1582649.1"/>
    <property type="molecule type" value="Genomic_DNA"/>
</dbReference>
<evidence type="ECO:0000256" key="8">
    <source>
        <dbReference type="SAM" id="SignalP"/>
    </source>
</evidence>
<dbReference type="PANTHER" id="PTHR37016:SF3">
    <property type="entry name" value="NEUTRAL PROTEASE 2-RELATED"/>
    <property type="match status" value="1"/>
</dbReference>
<dbReference type="GO" id="GO:0006508">
    <property type="term" value="P:proteolysis"/>
    <property type="evidence" value="ECO:0007669"/>
    <property type="project" value="UniProtKB-KW"/>
</dbReference>
<protein>
    <recommendedName>
        <fullName evidence="9">Lysine-specific metallo-endopeptidase domain-containing protein</fullName>
    </recommendedName>
</protein>
<sequence length="265" mass="30104">MKIILTMILRFFLAVLNLVAYVYAAPLEVNTSHSLEKRANPRIGPGFSRQEVRQISDGFQDAIRLAQYVVFAPSDIFDPIFVKYFDIRDRRKVTDVFRRILGLPPNLESGARLLGDISVVVDYEDEEGDLACDGSTGAESRNVATDHLNIIICHDLGFENGGIFKGYPDVDPVTCESQSRRVSWRMETMGYALIHEYTHWNKLVAPPLRKGTDDLVYGPYGVREMRKSRAVNNADSYAWLANEILWTTLCHRTYGDPRPEDDNPE</sequence>
<name>A0AB34KI32_9PEZI</name>
<dbReference type="InterPro" id="IPR024079">
    <property type="entry name" value="MetalloPept_cat_dom_sf"/>
</dbReference>
<feature type="chain" id="PRO_5044298790" description="Lysine-specific metallo-endopeptidase domain-containing protein" evidence="8">
    <location>
        <begin position="25"/>
        <end position="265"/>
    </location>
</feature>
<evidence type="ECO:0000256" key="5">
    <source>
        <dbReference type="ARBA" id="ARBA00022801"/>
    </source>
</evidence>
<feature type="domain" description="Lysine-specific metallo-endopeptidase" evidence="9">
    <location>
        <begin position="190"/>
        <end position="240"/>
    </location>
</feature>
<evidence type="ECO:0000256" key="7">
    <source>
        <dbReference type="ARBA" id="ARBA00023049"/>
    </source>
</evidence>
<dbReference type="PANTHER" id="PTHR37016">
    <property type="match status" value="1"/>
</dbReference>
<dbReference type="InterPro" id="IPR029463">
    <property type="entry name" value="Lys_MEP"/>
</dbReference>
<organism evidence="10 11">
    <name type="scientific">Cladosporium halotolerans</name>
    <dbReference type="NCBI Taxonomy" id="1052096"/>
    <lineage>
        <taxon>Eukaryota</taxon>
        <taxon>Fungi</taxon>
        <taxon>Dikarya</taxon>
        <taxon>Ascomycota</taxon>
        <taxon>Pezizomycotina</taxon>
        <taxon>Dothideomycetes</taxon>
        <taxon>Dothideomycetidae</taxon>
        <taxon>Cladosporiales</taxon>
        <taxon>Cladosporiaceae</taxon>
        <taxon>Cladosporium</taxon>
    </lineage>
</organism>
<keyword evidence="5" id="KW-0378">Hydrolase</keyword>
<keyword evidence="7" id="KW-0482">Metalloprotease</keyword>
<dbReference type="InterPro" id="IPR050414">
    <property type="entry name" value="Fungal_M35_metalloproteases"/>
</dbReference>
<accession>A0AB34KI32</accession>
<dbReference type="Proteomes" id="UP000803884">
    <property type="component" value="Unassembled WGS sequence"/>
</dbReference>
<evidence type="ECO:0000256" key="1">
    <source>
        <dbReference type="ARBA" id="ARBA00001947"/>
    </source>
</evidence>
<keyword evidence="4" id="KW-0479">Metal-binding</keyword>
<dbReference type="AlphaFoldDB" id="A0AB34KI32"/>
<keyword evidence="11" id="KW-1185">Reference proteome</keyword>
<comment type="caution">
    <text evidence="10">The sequence shown here is derived from an EMBL/GenBank/DDBJ whole genome shotgun (WGS) entry which is preliminary data.</text>
</comment>
<dbReference type="GeneID" id="96010188"/>